<keyword evidence="1" id="KW-1133">Transmembrane helix</keyword>
<gene>
    <name evidence="2" type="ORF">MSPICULIGERA_LOCUS22597</name>
</gene>
<evidence type="ECO:0000313" key="3">
    <source>
        <dbReference type="Proteomes" id="UP001177023"/>
    </source>
</evidence>
<evidence type="ECO:0000313" key="2">
    <source>
        <dbReference type="EMBL" id="CAJ0584548.1"/>
    </source>
</evidence>
<keyword evidence="1" id="KW-0812">Transmembrane</keyword>
<keyword evidence="3" id="KW-1185">Reference proteome</keyword>
<sequence length="359" mass="39627">MRAISGRIALKCLQLLSTVLLIIVLSNLGTQWILLIGSLFVPPFGIFMILRSPDRQKHLLPYQTYVAVAAGRRWLRVDAALCACMCLAFLGFSLILMLGAGKTATPSQSQLLLFAGVCGLVSALAYGLNMIISLCHLRMATIDFSGAIINQAKIAQPGKTAKVCPLPNGETPLPLHIDTLDRFHQSPLPFPDDSLCRNAKYRSDWDLPSYFQIVSIPRVQSISKERPVFIDDWPSTKRIPSYEKPLYDCRHFGINMVATDSTPEPFQVYDIPADSPSIDRKLIRPPRKSSMPGFHVDKAVGDDGIVRIDVSTSPIIPSTTHSTVSTLVSVNDYSSLERNRKIRVQSPRPSPTTELVADV</sequence>
<evidence type="ECO:0000256" key="1">
    <source>
        <dbReference type="SAM" id="Phobius"/>
    </source>
</evidence>
<dbReference type="Proteomes" id="UP001177023">
    <property type="component" value="Unassembled WGS sequence"/>
</dbReference>
<keyword evidence="1" id="KW-0472">Membrane</keyword>
<feature type="transmembrane region" description="Helical" evidence="1">
    <location>
        <begin position="7"/>
        <end position="26"/>
    </location>
</feature>
<protein>
    <submittedName>
        <fullName evidence="2">Uncharacterized protein</fullName>
    </submittedName>
</protein>
<dbReference type="AlphaFoldDB" id="A0AA36DE33"/>
<reference evidence="2" key="1">
    <citation type="submission" date="2023-06" db="EMBL/GenBank/DDBJ databases">
        <authorList>
            <person name="Delattre M."/>
        </authorList>
    </citation>
    <scope>NUCLEOTIDE SEQUENCE</scope>
    <source>
        <strain evidence="2">AF72</strain>
    </source>
</reference>
<feature type="transmembrane region" description="Helical" evidence="1">
    <location>
        <begin position="79"/>
        <end position="99"/>
    </location>
</feature>
<name>A0AA36DE33_9BILA</name>
<comment type="caution">
    <text evidence="2">The sequence shown here is derived from an EMBL/GenBank/DDBJ whole genome shotgun (WGS) entry which is preliminary data.</text>
</comment>
<feature type="transmembrane region" description="Helical" evidence="1">
    <location>
        <begin position="111"/>
        <end position="132"/>
    </location>
</feature>
<proteinExistence type="predicted"/>
<feature type="non-terminal residue" evidence="2">
    <location>
        <position position="1"/>
    </location>
</feature>
<organism evidence="2 3">
    <name type="scientific">Mesorhabditis spiculigera</name>
    <dbReference type="NCBI Taxonomy" id="96644"/>
    <lineage>
        <taxon>Eukaryota</taxon>
        <taxon>Metazoa</taxon>
        <taxon>Ecdysozoa</taxon>
        <taxon>Nematoda</taxon>
        <taxon>Chromadorea</taxon>
        <taxon>Rhabditida</taxon>
        <taxon>Rhabditina</taxon>
        <taxon>Rhabditomorpha</taxon>
        <taxon>Rhabditoidea</taxon>
        <taxon>Rhabditidae</taxon>
        <taxon>Mesorhabditinae</taxon>
        <taxon>Mesorhabditis</taxon>
    </lineage>
</organism>
<feature type="transmembrane region" description="Helical" evidence="1">
    <location>
        <begin position="32"/>
        <end position="50"/>
    </location>
</feature>
<dbReference type="EMBL" id="CATQJA010002697">
    <property type="protein sequence ID" value="CAJ0584548.1"/>
    <property type="molecule type" value="Genomic_DNA"/>
</dbReference>
<accession>A0AA36DE33</accession>